<name>A0AAE1DTN9_9GAST</name>
<gene>
    <name evidence="1" type="ORF">RRG08_061779</name>
</gene>
<keyword evidence="2" id="KW-1185">Reference proteome</keyword>
<organism evidence="1 2">
    <name type="scientific">Elysia crispata</name>
    <name type="common">lettuce slug</name>
    <dbReference type="NCBI Taxonomy" id="231223"/>
    <lineage>
        <taxon>Eukaryota</taxon>
        <taxon>Metazoa</taxon>
        <taxon>Spiralia</taxon>
        <taxon>Lophotrochozoa</taxon>
        <taxon>Mollusca</taxon>
        <taxon>Gastropoda</taxon>
        <taxon>Heterobranchia</taxon>
        <taxon>Euthyneura</taxon>
        <taxon>Panpulmonata</taxon>
        <taxon>Sacoglossa</taxon>
        <taxon>Placobranchoidea</taxon>
        <taxon>Plakobranchidae</taxon>
        <taxon>Elysia</taxon>
    </lineage>
</organism>
<accession>A0AAE1DTN9</accession>
<evidence type="ECO:0000313" key="2">
    <source>
        <dbReference type="Proteomes" id="UP001283361"/>
    </source>
</evidence>
<protein>
    <submittedName>
        <fullName evidence="1">Uncharacterized protein</fullName>
    </submittedName>
</protein>
<proteinExistence type="predicted"/>
<evidence type="ECO:0000313" key="1">
    <source>
        <dbReference type="EMBL" id="KAK3782549.1"/>
    </source>
</evidence>
<dbReference type="AlphaFoldDB" id="A0AAE1DTN9"/>
<dbReference type="Proteomes" id="UP001283361">
    <property type="component" value="Unassembled WGS sequence"/>
</dbReference>
<sequence>MTSLLDISFSSMSRDIGQAKAYQSAQALSGLVPQVRAGSTALFYGYRIQTDSRTSSVWVQLRSCAGLAFSAKEPL</sequence>
<reference evidence="1" key="1">
    <citation type="journal article" date="2023" name="G3 (Bethesda)">
        <title>A reference genome for the long-term kleptoplast-retaining sea slug Elysia crispata morphotype clarki.</title>
        <authorList>
            <person name="Eastman K.E."/>
            <person name="Pendleton A.L."/>
            <person name="Shaikh M.A."/>
            <person name="Suttiyut T."/>
            <person name="Ogas R."/>
            <person name="Tomko P."/>
            <person name="Gavelis G."/>
            <person name="Widhalm J.R."/>
            <person name="Wisecaver J.H."/>
        </authorList>
    </citation>
    <scope>NUCLEOTIDE SEQUENCE</scope>
    <source>
        <strain evidence="1">ECLA1</strain>
    </source>
</reference>
<comment type="caution">
    <text evidence="1">The sequence shown here is derived from an EMBL/GenBank/DDBJ whole genome shotgun (WGS) entry which is preliminary data.</text>
</comment>
<dbReference type="EMBL" id="JAWDGP010002498">
    <property type="protein sequence ID" value="KAK3782549.1"/>
    <property type="molecule type" value="Genomic_DNA"/>
</dbReference>